<comment type="caution">
    <text evidence="5">The sequence shown here is derived from an EMBL/GenBank/DDBJ whole genome shotgun (WGS) entry which is preliminary data.</text>
</comment>
<evidence type="ECO:0000313" key="4">
    <source>
        <dbReference type="EMBL" id="RDB71835.1"/>
    </source>
</evidence>
<dbReference type="Gene3D" id="3.40.50.2300">
    <property type="match status" value="1"/>
</dbReference>
<dbReference type="PANTHER" id="PTHR44591:SF25">
    <property type="entry name" value="CHEMOTAXIS TWO-COMPONENT RESPONSE REGULATOR"/>
    <property type="match status" value="1"/>
</dbReference>
<accession>A0A3N0J1N9</accession>
<dbReference type="GO" id="GO:0000160">
    <property type="term" value="P:phosphorelay signal transduction system"/>
    <property type="evidence" value="ECO:0007669"/>
    <property type="project" value="InterPro"/>
</dbReference>
<reference evidence="5" key="3">
    <citation type="journal article" date="2019" name="Microbiol. Resour. Announc.">
        <title>Draft Genome Sequences of Type Strains of Gordonibacter faecihominis, Paraeggerthella hongkongensis, Parvibacter caecicola,Slackia equolifaciens, Slackia faecicanis, and Slackia isoflavoniconvertens.</title>
        <authorList>
            <person name="Danylec N."/>
            <person name="Stoll D.A."/>
            <person name="Dotsch A."/>
            <person name="Huch M."/>
        </authorList>
    </citation>
    <scope>NUCLEOTIDE SEQUENCE</scope>
    <source>
        <strain evidence="5">DSM 16107</strain>
    </source>
</reference>
<dbReference type="PANTHER" id="PTHR44591">
    <property type="entry name" value="STRESS RESPONSE REGULATOR PROTEIN 1"/>
    <property type="match status" value="1"/>
</dbReference>
<organism evidence="5 7">
    <name type="scientific">Eggerthella sinensis</name>
    <dbReference type="NCBI Taxonomy" id="242230"/>
    <lineage>
        <taxon>Bacteria</taxon>
        <taxon>Bacillati</taxon>
        <taxon>Actinomycetota</taxon>
        <taxon>Coriobacteriia</taxon>
        <taxon>Eggerthellales</taxon>
        <taxon>Eggerthellaceae</taxon>
        <taxon>Eggerthella</taxon>
    </lineage>
</organism>
<reference evidence="4 6" key="1">
    <citation type="journal article" date="2018" name="Elife">
        <title>Discovery and characterization of a prevalent human gut bacterial enzyme sufficient for the inactivation of a family of plant toxins.</title>
        <authorList>
            <person name="Koppel N."/>
            <person name="Bisanz J.E."/>
            <person name="Pandelia M.E."/>
            <person name="Turnbaugh P.J."/>
            <person name="Balskus E.P."/>
        </authorList>
    </citation>
    <scope>NUCLEOTIDE SEQUENCE [LARGE SCALE GENOMIC DNA]</scope>
    <source>
        <strain evidence="4 6">DSM 16107</strain>
    </source>
</reference>
<dbReference type="CDD" id="cd17536">
    <property type="entry name" value="REC_YesN-like"/>
    <property type="match status" value="1"/>
</dbReference>
<protein>
    <submittedName>
        <fullName evidence="5">Histidine kinase</fullName>
    </submittedName>
</protein>
<dbReference type="AlphaFoldDB" id="A0A3N0J1N9"/>
<dbReference type="Gene3D" id="1.10.10.10">
    <property type="entry name" value="Winged helix-like DNA-binding domain superfamily/Winged helix DNA-binding domain"/>
    <property type="match status" value="1"/>
</dbReference>
<feature type="domain" description="Response regulatory" evidence="3">
    <location>
        <begin position="2"/>
        <end position="116"/>
    </location>
</feature>
<keyword evidence="6" id="KW-1185">Reference proteome</keyword>
<sequence>MNIIVVDDEPLALRGIARLVREAGEASEVQEFSLPRTALAFAREHRVDVAFLDIEMPGMSGIELAKALKDRNPDTHIVFVTSYEQYALDAFTVRATGYLLKPARLEDVRRELTFVYDERRARVRRPSIVHVRTFGGFEAEVDGVPLSFKRSKSKELFALLVDKRGCGVATREACAVLWEDAPYNASRRSYFQNIVADLRAALTAAGAEAVLVRSRNSLAIDPALIDSDSYRFLEGDPVAVNSYRGDYLPAYSWAEYSIGPFLRMG</sequence>
<feature type="modified residue" description="4-aspartylphosphate" evidence="2">
    <location>
        <position position="53"/>
    </location>
</feature>
<dbReference type="RefSeq" id="WP_114544782.1">
    <property type="nucleotide sequence ID" value="NZ_PPTT01000001.1"/>
</dbReference>
<evidence type="ECO:0000313" key="6">
    <source>
        <dbReference type="Proteomes" id="UP000253817"/>
    </source>
</evidence>
<proteinExistence type="predicted"/>
<keyword evidence="5" id="KW-0808">Transferase</keyword>
<evidence type="ECO:0000256" key="2">
    <source>
        <dbReference type="PROSITE-ProRule" id="PRU00169"/>
    </source>
</evidence>
<dbReference type="OrthoDB" id="236568at2"/>
<dbReference type="EMBL" id="PPTT01000001">
    <property type="protein sequence ID" value="RDB71835.1"/>
    <property type="molecule type" value="Genomic_DNA"/>
</dbReference>
<evidence type="ECO:0000259" key="3">
    <source>
        <dbReference type="PROSITE" id="PS50110"/>
    </source>
</evidence>
<gene>
    <name evidence="4" type="ORF">C1876_00590</name>
    <name evidence="5" type="ORF">DMP09_03005</name>
</gene>
<dbReference type="Pfam" id="PF00072">
    <property type="entry name" value="Response_reg"/>
    <property type="match status" value="1"/>
</dbReference>
<dbReference type="GO" id="GO:0016301">
    <property type="term" value="F:kinase activity"/>
    <property type="evidence" value="ECO:0007669"/>
    <property type="project" value="UniProtKB-KW"/>
</dbReference>
<evidence type="ECO:0000256" key="1">
    <source>
        <dbReference type="ARBA" id="ARBA00022553"/>
    </source>
</evidence>
<dbReference type="SMART" id="SM00448">
    <property type="entry name" value="REC"/>
    <property type="match status" value="1"/>
</dbReference>
<dbReference type="SUPFAM" id="SSF52172">
    <property type="entry name" value="CheY-like"/>
    <property type="match status" value="1"/>
</dbReference>
<dbReference type="InterPro" id="IPR001789">
    <property type="entry name" value="Sig_transdc_resp-reg_receiver"/>
</dbReference>
<reference evidence="7" key="2">
    <citation type="submission" date="2018-05" db="EMBL/GenBank/DDBJ databases">
        <title>Genome Sequencing of selected type strains of the family Eggerthellaceae.</title>
        <authorList>
            <person name="Danylec N."/>
            <person name="Stoll D.A."/>
            <person name="Doetsch A."/>
            <person name="Huch M."/>
        </authorList>
    </citation>
    <scope>NUCLEOTIDE SEQUENCE [LARGE SCALE GENOMIC DNA]</scope>
    <source>
        <strain evidence="7">DSM 16107</strain>
    </source>
</reference>
<dbReference type="InterPro" id="IPR011006">
    <property type="entry name" value="CheY-like_superfamily"/>
</dbReference>
<dbReference type="Proteomes" id="UP000270112">
    <property type="component" value="Unassembled WGS sequence"/>
</dbReference>
<evidence type="ECO:0000313" key="7">
    <source>
        <dbReference type="Proteomes" id="UP000270112"/>
    </source>
</evidence>
<evidence type="ECO:0000313" key="5">
    <source>
        <dbReference type="EMBL" id="RNM42866.1"/>
    </source>
</evidence>
<keyword evidence="5" id="KW-0418">Kinase</keyword>
<dbReference type="InterPro" id="IPR050595">
    <property type="entry name" value="Bact_response_regulator"/>
</dbReference>
<name>A0A3N0J1N9_9ACTN</name>
<dbReference type="InterPro" id="IPR036388">
    <property type="entry name" value="WH-like_DNA-bd_sf"/>
</dbReference>
<dbReference type="Proteomes" id="UP000253817">
    <property type="component" value="Unassembled WGS sequence"/>
</dbReference>
<dbReference type="EMBL" id="QICC01000006">
    <property type="protein sequence ID" value="RNM42866.1"/>
    <property type="molecule type" value="Genomic_DNA"/>
</dbReference>
<dbReference type="PROSITE" id="PS50110">
    <property type="entry name" value="RESPONSE_REGULATORY"/>
    <property type="match status" value="1"/>
</dbReference>
<keyword evidence="1 2" id="KW-0597">Phosphoprotein</keyword>